<comment type="caution">
    <text evidence="3">The sequence shown here is derived from an EMBL/GenBank/DDBJ whole genome shotgun (WGS) entry which is preliminary data.</text>
</comment>
<dbReference type="CDD" id="cd03822">
    <property type="entry name" value="GT4_mannosyltransferase-like"/>
    <property type="match status" value="1"/>
</dbReference>
<keyword evidence="4" id="KW-1185">Reference proteome</keyword>
<dbReference type="InterPro" id="IPR001296">
    <property type="entry name" value="Glyco_trans_1"/>
</dbReference>
<dbReference type="GO" id="GO:0016757">
    <property type="term" value="F:glycosyltransferase activity"/>
    <property type="evidence" value="ECO:0007669"/>
    <property type="project" value="InterPro"/>
</dbReference>
<dbReference type="PANTHER" id="PTHR12526">
    <property type="entry name" value="GLYCOSYLTRANSFERASE"/>
    <property type="match status" value="1"/>
</dbReference>
<reference evidence="3 4" key="1">
    <citation type="submission" date="2020-04" db="EMBL/GenBank/DDBJ databases">
        <authorList>
            <person name="Hitch T.C.A."/>
            <person name="Wylensek D."/>
            <person name="Clavel T."/>
        </authorList>
    </citation>
    <scope>NUCLEOTIDE SEQUENCE [LARGE SCALE GENOMIC DNA]</scope>
    <source>
        <strain evidence="3 4">PG-130-P53-12</strain>
    </source>
</reference>
<dbReference type="Pfam" id="PF13439">
    <property type="entry name" value="Glyco_transf_4"/>
    <property type="match status" value="1"/>
</dbReference>
<dbReference type="RefSeq" id="WP_170076997.1">
    <property type="nucleotide sequence ID" value="NZ_JABAFA010000002.1"/>
</dbReference>
<organism evidence="3 4">
    <name type="scientific">Selenomonas bovis</name>
    <dbReference type="NCBI Taxonomy" id="416586"/>
    <lineage>
        <taxon>Bacteria</taxon>
        <taxon>Bacillati</taxon>
        <taxon>Bacillota</taxon>
        <taxon>Negativicutes</taxon>
        <taxon>Selenomonadales</taxon>
        <taxon>Selenomonadaceae</taxon>
        <taxon>Selenomonas</taxon>
    </lineage>
</organism>
<sequence length="403" mass="44903">MKDRKHHSIQEEKTAAEDDLRLVFLSTYPPRACGIATFTQDLVRELEKVPGIAAPSVVAMEREPLQYGLRVRFTIREQERADYVRAAQCLNKSKADVVVIEHEYGIYGGADGEYILDFARALEKPLVTTLHTVLPEPSANQRRILTELGLLSSRIVTMAARSKELLETVYGIGGERIEVIPHGVPLLKPSAAKQALKERYGLAGRSVMSTFGLLSAGKGIEYGIEAAAQVAKRHPELCYLVLGKTHPNVVAQEGERYRERLEALVREYGIERNVRFVNRYLTKQEIVDYLALSDIYLTPYLGKDQAVSGTLAYAAGSGKAIVSTPYRYAEEMLAEGRGLLAAFRDAGSIAAAVERILDHPQEARRMEEKMRALGRGMFWDQVARHYEQMFRAVLPAAQVRAVG</sequence>
<gene>
    <name evidence="3" type="ORF">HF878_01595</name>
</gene>
<dbReference type="InterPro" id="IPR028098">
    <property type="entry name" value="Glyco_trans_4-like_N"/>
</dbReference>
<dbReference type="SUPFAM" id="SSF53756">
    <property type="entry name" value="UDP-Glycosyltransferase/glycogen phosphorylase"/>
    <property type="match status" value="1"/>
</dbReference>
<dbReference type="Proteomes" id="UP000543804">
    <property type="component" value="Unassembled WGS sequence"/>
</dbReference>
<dbReference type="EMBL" id="JABAFA010000002">
    <property type="protein sequence ID" value="NMD98182.1"/>
    <property type="molecule type" value="Genomic_DNA"/>
</dbReference>
<dbReference type="Gene3D" id="3.40.50.2000">
    <property type="entry name" value="Glycogen Phosphorylase B"/>
    <property type="match status" value="2"/>
</dbReference>
<evidence type="ECO:0000313" key="3">
    <source>
        <dbReference type="EMBL" id="NMD98182.1"/>
    </source>
</evidence>
<evidence type="ECO:0000259" key="2">
    <source>
        <dbReference type="Pfam" id="PF13439"/>
    </source>
</evidence>
<proteinExistence type="predicted"/>
<protein>
    <submittedName>
        <fullName evidence="3">Glycosyltransferase</fullName>
    </submittedName>
</protein>
<dbReference type="AlphaFoldDB" id="A0A848B6Q5"/>
<dbReference type="PANTHER" id="PTHR12526:SF572">
    <property type="entry name" value="BLL5144 PROTEIN"/>
    <property type="match status" value="1"/>
</dbReference>
<evidence type="ECO:0000313" key="4">
    <source>
        <dbReference type="Proteomes" id="UP000543804"/>
    </source>
</evidence>
<feature type="domain" description="Glycosyl transferase family 1" evidence="1">
    <location>
        <begin position="210"/>
        <end position="371"/>
    </location>
</feature>
<keyword evidence="3" id="KW-0808">Transferase</keyword>
<feature type="domain" description="Glycosyltransferase subfamily 4-like N-terminal" evidence="2">
    <location>
        <begin position="34"/>
        <end position="185"/>
    </location>
</feature>
<accession>A0A848B6Q5</accession>
<name>A0A848B6Q5_9FIRM</name>
<dbReference type="Pfam" id="PF00534">
    <property type="entry name" value="Glycos_transf_1"/>
    <property type="match status" value="1"/>
</dbReference>
<evidence type="ECO:0000259" key="1">
    <source>
        <dbReference type="Pfam" id="PF00534"/>
    </source>
</evidence>